<evidence type="ECO:0000256" key="1">
    <source>
        <dbReference type="SAM" id="Phobius"/>
    </source>
</evidence>
<dbReference type="InterPro" id="IPR053319">
    <property type="entry name" value="OEP61"/>
</dbReference>
<evidence type="ECO:0000313" key="3">
    <source>
        <dbReference type="EMBL" id="KAK1430458.1"/>
    </source>
</evidence>
<protein>
    <submittedName>
        <fullName evidence="3">Uncharacterized protein</fullName>
    </submittedName>
</protein>
<dbReference type="Proteomes" id="UP001229421">
    <property type="component" value="Unassembled WGS sequence"/>
</dbReference>
<keyword evidence="1" id="KW-0472">Membrane</keyword>
<evidence type="ECO:0000313" key="4">
    <source>
        <dbReference type="Proteomes" id="UP001229421"/>
    </source>
</evidence>
<dbReference type="PANTHER" id="PTHR48433">
    <property type="entry name" value="OUTER ENVELOPE PROTEIN 61-LIKE"/>
    <property type="match status" value="1"/>
</dbReference>
<keyword evidence="4" id="KW-1185">Reference proteome</keyword>
<evidence type="ECO:0000256" key="2">
    <source>
        <dbReference type="SAM" id="SignalP"/>
    </source>
</evidence>
<name>A0AAD8P203_TARER</name>
<keyword evidence="1" id="KW-1133">Transmembrane helix</keyword>
<feature type="transmembrane region" description="Helical" evidence="1">
    <location>
        <begin position="65"/>
        <end position="84"/>
    </location>
</feature>
<dbReference type="PANTHER" id="PTHR48433:SF1">
    <property type="entry name" value="OUTER ENVELOPE PROTEIN 61-LIKE"/>
    <property type="match status" value="1"/>
</dbReference>
<dbReference type="EMBL" id="JAUHHV010000003">
    <property type="protein sequence ID" value="KAK1430458.1"/>
    <property type="molecule type" value="Genomic_DNA"/>
</dbReference>
<accession>A0AAD8P203</accession>
<keyword evidence="1" id="KW-0812">Transmembrane</keyword>
<proteinExistence type="predicted"/>
<sequence>MVRFWLWIWQFAYVDGRKSHEVVVSHRTTWFCTYLRNCKMKWANRIQKIVEGVRNTKNWLLGRQGLAMAVIMLLLAVFMHWLGYFSH</sequence>
<organism evidence="3 4">
    <name type="scientific">Tagetes erecta</name>
    <name type="common">African marigold</name>
    <dbReference type="NCBI Taxonomy" id="13708"/>
    <lineage>
        <taxon>Eukaryota</taxon>
        <taxon>Viridiplantae</taxon>
        <taxon>Streptophyta</taxon>
        <taxon>Embryophyta</taxon>
        <taxon>Tracheophyta</taxon>
        <taxon>Spermatophyta</taxon>
        <taxon>Magnoliopsida</taxon>
        <taxon>eudicotyledons</taxon>
        <taxon>Gunneridae</taxon>
        <taxon>Pentapetalae</taxon>
        <taxon>asterids</taxon>
        <taxon>campanulids</taxon>
        <taxon>Asterales</taxon>
        <taxon>Asteraceae</taxon>
        <taxon>Asteroideae</taxon>
        <taxon>Heliantheae alliance</taxon>
        <taxon>Tageteae</taxon>
        <taxon>Tagetes</taxon>
    </lineage>
</organism>
<keyword evidence="2" id="KW-0732">Signal</keyword>
<dbReference type="AlphaFoldDB" id="A0AAD8P203"/>
<reference evidence="3" key="1">
    <citation type="journal article" date="2023" name="bioRxiv">
        <title>Improved chromosome-level genome assembly for marigold (Tagetes erecta).</title>
        <authorList>
            <person name="Jiang F."/>
            <person name="Yuan L."/>
            <person name="Wang S."/>
            <person name="Wang H."/>
            <person name="Xu D."/>
            <person name="Wang A."/>
            <person name="Fan W."/>
        </authorList>
    </citation>
    <scope>NUCLEOTIDE SEQUENCE</scope>
    <source>
        <strain evidence="3">WSJ</strain>
        <tissue evidence="3">Leaf</tissue>
    </source>
</reference>
<feature type="signal peptide" evidence="2">
    <location>
        <begin position="1"/>
        <end position="16"/>
    </location>
</feature>
<gene>
    <name evidence="3" type="ORF">QVD17_13197</name>
</gene>
<comment type="caution">
    <text evidence="3">The sequence shown here is derived from an EMBL/GenBank/DDBJ whole genome shotgun (WGS) entry which is preliminary data.</text>
</comment>
<feature type="chain" id="PRO_5042240903" evidence="2">
    <location>
        <begin position="17"/>
        <end position="87"/>
    </location>
</feature>